<proteinExistence type="predicted"/>
<reference evidence="1 2" key="1">
    <citation type="submission" date="2020-07" db="EMBL/GenBank/DDBJ databases">
        <title>A new beta-1,3-glucan-decomposing anaerobic bacterium isolated from anoxic soil subjected to biological soil disinfestation.</title>
        <authorList>
            <person name="Ueki A."/>
            <person name="Tonouchi A."/>
        </authorList>
    </citation>
    <scope>NUCLEOTIDE SEQUENCE [LARGE SCALE GENOMIC DNA]</scope>
    <source>
        <strain evidence="1 2">TW1</strain>
    </source>
</reference>
<evidence type="ECO:0000313" key="1">
    <source>
        <dbReference type="EMBL" id="GFP77525.1"/>
    </source>
</evidence>
<evidence type="ECO:0000313" key="2">
    <source>
        <dbReference type="Proteomes" id="UP000580568"/>
    </source>
</evidence>
<name>A0A6V8SLT6_9CLOT</name>
<dbReference type="EMBL" id="BLZR01000001">
    <property type="protein sequence ID" value="GFP77525.1"/>
    <property type="molecule type" value="Genomic_DNA"/>
</dbReference>
<organism evidence="1 2">
    <name type="scientific">Clostridium fungisolvens</name>
    <dbReference type="NCBI Taxonomy" id="1604897"/>
    <lineage>
        <taxon>Bacteria</taxon>
        <taxon>Bacillati</taxon>
        <taxon>Bacillota</taxon>
        <taxon>Clostridia</taxon>
        <taxon>Eubacteriales</taxon>
        <taxon>Clostridiaceae</taxon>
        <taxon>Clostridium</taxon>
    </lineage>
</organism>
<accession>A0A6V8SLT6</accession>
<dbReference type="RefSeq" id="WP_183278895.1">
    <property type="nucleotide sequence ID" value="NZ_BLZR01000001.1"/>
</dbReference>
<dbReference type="Proteomes" id="UP000580568">
    <property type="component" value="Unassembled WGS sequence"/>
</dbReference>
<dbReference type="AlphaFoldDB" id="A0A6V8SLT6"/>
<sequence length="498" mass="58242">MKYIGPFFRINSLTSLEIESQLFFLSREALKHIVLQSRCGLISSTKTSKKYLSNNDINIIKDFSPLLCIYKKGSPKFASTKHFHGWSEDGVKKEISSSSNALMTLSILELSEFYAKFEKSSSINYSMAKIYRALAKQQLDFYSKQLRNTDGVFVDKKNLSEGNSEFNLIDKDKKFKFSDQALMMVAYYLYWNICTFDEDREMYKDFSLDILNMFINYKEEIYDLSFQECCKICFAFNVLYKYSNNNDVKLFLIDITDYLIDKYNEKNYILDNLDYSCLMAINLHLSYKNTGIESFKDNFLQISERHKRLFDDNSGIFLKPMEKKDIKYDCTEVNNYMINMLLYEEYESSRDFKAMISTLFRQFYITSGLVISWPDAPSLDSDERYKNLTLNSADLIDESMFRVSTTPSPDTTGTAPIFLKKIAYSKKKENFTTTKITFDSAKNLTNFFNIIFLFKDTILKSFFFTEDTFPKEKVEVGNSENKELDITDEITDDISNKL</sequence>
<comment type="caution">
    <text evidence="1">The sequence shown here is derived from an EMBL/GenBank/DDBJ whole genome shotgun (WGS) entry which is preliminary data.</text>
</comment>
<protein>
    <submittedName>
        <fullName evidence="1">Uncharacterized protein</fullName>
    </submittedName>
</protein>
<gene>
    <name evidence="1" type="ORF">bsdtw1_03682</name>
</gene>
<keyword evidence="2" id="KW-1185">Reference proteome</keyword>